<feature type="transmembrane region" description="Helical" evidence="9">
    <location>
        <begin position="175"/>
        <end position="196"/>
    </location>
</feature>
<dbReference type="CDD" id="cd06261">
    <property type="entry name" value="TM_PBP2"/>
    <property type="match status" value="1"/>
</dbReference>
<keyword evidence="6" id="KW-0029">Amino-acid transport</keyword>
<dbReference type="PROSITE" id="PS50928">
    <property type="entry name" value="ABC_TM1"/>
    <property type="match status" value="1"/>
</dbReference>
<dbReference type="Pfam" id="PF00528">
    <property type="entry name" value="BPD_transp_1"/>
    <property type="match status" value="1"/>
</dbReference>
<feature type="transmembrane region" description="Helical" evidence="9">
    <location>
        <begin position="85"/>
        <end position="107"/>
    </location>
</feature>
<dbReference type="InterPro" id="IPR000515">
    <property type="entry name" value="MetI-like"/>
</dbReference>
<dbReference type="SUPFAM" id="SSF161098">
    <property type="entry name" value="MetI-like"/>
    <property type="match status" value="2"/>
</dbReference>
<dbReference type="InterPro" id="IPR043429">
    <property type="entry name" value="ArtM/GltK/GlnP/TcyL/YhdX-like"/>
</dbReference>
<evidence type="ECO:0000256" key="6">
    <source>
        <dbReference type="ARBA" id="ARBA00022970"/>
    </source>
</evidence>
<evidence type="ECO:0000256" key="1">
    <source>
        <dbReference type="ARBA" id="ARBA00004429"/>
    </source>
</evidence>
<feature type="domain" description="ABC transmembrane type-1" evidence="10">
    <location>
        <begin position="81"/>
        <end position="373"/>
    </location>
</feature>
<dbReference type="Proteomes" id="UP000199093">
    <property type="component" value="Unassembled WGS sequence"/>
</dbReference>
<comment type="similarity">
    <text evidence="2">Belongs to the binding-protein-dependent transport system permease family. HisMQ subfamily.</text>
</comment>
<evidence type="ECO:0000256" key="8">
    <source>
        <dbReference type="ARBA" id="ARBA00023136"/>
    </source>
</evidence>
<feature type="transmembrane region" description="Helical" evidence="9">
    <location>
        <begin position="245"/>
        <end position="263"/>
    </location>
</feature>
<dbReference type="EMBL" id="FNEJ01000003">
    <property type="protein sequence ID" value="SDI33670.1"/>
    <property type="molecule type" value="Genomic_DNA"/>
</dbReference>
<keyword evidence="3 9" id="KW-0813">Transport</keyword>
<evidence type="ECO:0000256" key="2">
    <source>
        <dbReference type="ARBA" id="ARBA00010072"/>
    </source>
</evidence>
<dbReference type="GO" id="GO:0043190">
    <property type="term" value="C:ATP-binding cassette (ABC) transporter complex"/>
    <property type="evidence" value="ECO:0007669"/>
    <property type="project" value="InterPro"/>
</dbReference>
<sequence length="386" mass="40695">MIPPSPPPPASWKFSVRDALIAAGAVTLAGLAVWNVLQNMQGAGLAPGFAFLWQGAGFDVSETLVPYSPADPYARAILAGTLNTLFLAAVSLVLATVVGLIVGLMSVGPSPIARAVAGAYVEIFRNLPKLLVLLVLFVAAVTGLPHVRQALSLGPVHLSNRSLLFPVPVLEPGHALVLAAFGAGCGACWLLARHFARRREAGQAAPPLWPFVLLALGGLPLAVALGLGLPFAWSVPQLAGFDYEGGARVSLQFMVIAVTLALYHGAQIGEVVRGGISAIPRGQTEAAHAIGLTPRQATRYIVVPQAVRIIVPSMNNQYVNLIKNTSIAIAVGYSDLMSVSGTVINQTFRPLEMMLLTMAVYLAICLCVTTQLNRINDRLRLKEGRA</sequence>
<organism evidence="11 12">
    <name type="scientific">Salipiger marinus</name>
    <dbReference type="NCBI Taxonomy" id="555512"/>
    <lineage>
        <taxon>Bacteria</taxon>
        <taxon>Pseudomonadati</taxon>
        <taxon>Pseudomonadota</taxon>
        <taxon>Alphaproteobacteria</taxon>
        <taxon>Rhodobacterales</taxon>
        <taxon>Roseobacteraceae</taxon>
        <taxon>Salipiger</taxon>
    </lineage>
</organism>
<evidence type="ECO:0000313" key="11">
    <source>
        <dbReference type="EMBL" id="SDI33670.1"/>
    </source>
</evidence>
<keyword evidence="7 9" id="KW-1133">Transmembrane helix</keyword>
<keyword evidence="12" id="KW-1185">Reference proteome</keyword>
<feature type="transmembrane region" description="Helical" evidence="9">
    <location>
        <begin position="208"/>
        <end position="233"/>
    </location>
</feature>
<keyword evidence="8 9" id="KW-0472">Membrane</keyword>
<dbReference type="PANTHER" id="PTHR30614">
    <property type="entry name" value="MEMBRANE COMPONENT OF AMINO ACID ABC TRANSPORTER"/>
    <property type="match status" value="1"/>
</dbReference>
<gene>
    <name evidence="11" type="ORF">SAMN04487993_1003211</name>
</gene>
<evidence type="ECO:0000256" key="5">
    <source>
        <dbReference type="ARBA" id="ARBA00022692"/>
    </source>
</evidence>
<accession>A0A1G8JSV7</accession>
<keyword evidence="4" id="KW-1003">Cell membrane</keyword>
<feature type="transmembrane region" description="Helical" evidence="9">
    <location>
        <begin position="127"/>
        <end position="147"/>
    </location>
</feature>
<dbReference type="InterPro" id="IPR010065">
    <property type="entry name" value="AA_ABC_transptr_permease_3TM"/>
</dbReference>
<evidence type="ECO:0000256" key="7">
    <source>
        <dbReference type="ARBA" id="ARBA00022989"/>
    </source>
</evidence>
<evidence type="ECO:0000256" key="4">
    <source>
        <dbReference type="ARBA" id="ARBA00022475"/>
    </source>
</evidence>
<keyword evidence="5 9" id="KW-0812">Transmembrane</keyword>
<dbReference type="GO" id="GO:0006865">
    <property type="term" value="P:amino acid transport"/>
    <property type="evidence" value="ECO:0007669"/>
    <property type="project" value="UniProtKB-KW"/>
</dbReference>
<evidence type="ECO:0000313" key="12">
    <source>
        <dbReference type="Proteomes" id="UP000199093"/>
    </source>
</evidence>
<evidence type="ECO:0000256" key="9">
    <source>
        <dbReference type="RuleBase" id="RU363032"/>
    </source>
</evidence>
<dbReference type="Gene3D" id="1.10.3720.10">
    <property type="entry name" value="MetI-like"/>
    <property type="match status" value="2"/>
</dbReference>
<name>A0A1G8JSV7_9RHOB</name>
<reference evidence="11 12" key="1">
    <citation type="submission" date="2016-10" db="EMBL/GenBank/DDBJ databases">
        <authorList>
            <person name="de Groot N.N."/>
        </authorList>
    </citation>
    <scope>NUCLEOTIDE SEQUENCE [LARGE SCALE GENOMIC DNA]</scope>
    <source>
        <strain evidence="11 12">DSM 26424</strain>
    </source>
</reference>
<dbReference type="GO" id="GO:0022857">
    <property type="term" value="F:transmembrane transporter activity"/>
    <property type="evidence" value="ECO:0007669"/>
    <property type="project" value="InterPro"/>
</dbReference>
<dbReference type="NCBIfam" id="TIGR01726">
    <property type="entry name" value="HEQRo_perm_3TM"/>
    <property type="match status" value="1"/>
</dbReference>
<dbReference type="OrthoDB" id="9814550at2"/>
<feature type="transmembrane region" description="Helical" evidence="9">
    <location>
        <begin position="20"/>
        <end position="37"/>
    </location>
</feature>
<dbReference type="PANTHER" id="PTHR30614:SF37">
    <property type="entry name" value="AMINO-ACID ABC TRANSPORTER PERMEASE PROTEIN YHDX-RELATED"/>
    <property type="match status" value="1"/>
</dbReference>
<proteinExistence type="inferred from homology"/>
<feature type="transmembrane region" description="Helical" evidence="9">
    <location>
        <begin position="354"/>
        <end position="372"/>
    </location>
</feature>
<feature type="transmembrane region" description="Helical" evidence="9">
    <location>
        <begin position="44"/>
        <end position="65"/>
    </location>
</feature>
<feature type="transmembrane region" description="Helical" evidence="9">
    <location>
        <begin position="327"/>
        <end position="348"/>
    </location>
</feature>
<evidence type="ECO:0000256" key="3">
    <source>
        <dbReference type="ARBA" id="ARBA00022448"/>
    </source>
</evidence>
<protein>
    <submittedName>
        <fullName evidence="11">General L-amino acid transport system permease protein</fullName>
    </submittedName>
</protein>
<evidence type="ECO:0000259" key="10">
    <source>
        <dbReference type="PROSITE" id="PS50928"/>
    </source>
</evidence>
<comment type="subcellular location">
    <subcellularLocation>
        <location evidence="1">Cell inner membrane</location>
        <topology evidence="1">Multi-pass membrane protein</topology>
    </subcellularLocation>
    <subcellularLocation>
        <location evidence="9">Cell membrane</location>
        <topology evidence="9">Multi-pass membrane protein</topology>
    </subcellularLocation>
</comment>
<dbReference type="AlphaFoldDB" id="A0A1G8JSV7"/>
<dbReference type="STRING" id="555512.SAMN04487993_1003211"/>
<dbReference type="InterPro" id="IPR035906">
    <property type="entry name" value="MetI-like_sf"/>
</dbReference>